<name>A0AAE1BX48_PETCI</name>
<keyword evidence="2" id="KW-1185">Reference proteome</keyword>
<proteinExistence type="predicted"/>
<dbReference type="Proteomes" id="UP001286313">
    <property type="component" value="Unassembled WGS sequence"/>
</dbReference>
<gene>
    <name evidence="1" type="ORF">Pcinc_035306</name>
</gene>
<reference evidence="1" key="1">
    <citation type="submission" date="2023-10" db="EMBL/GenBank/DDBJ databases">
        <title>Genome assemblies of two species of porcelain crab, Petrolisthes cinctipes and Petrolisthes manimaculis (Anomura: Porcellanidae).</title>
        <authorList>
            <person name="Angst P."/>
        </authorList>
    </citation>
    <scope>NUCLEOTIDE SEQUENCE</scope>
    <source>
        <strain evidence="1">PB745_01</strain>
        <tissue evidence="1">Gill</tissue>
    </source>
</reference>
<evidence type="ECO:0000313" key="1">
    <source>
        <dbReference type="EMBL" id="KAK3858511.1"/>
    </source>
</evidence>
<dbReference type="AlphaFoldDB" id="A0AAE1BX48"/>
<evidence type="ECO:0000313" key="2">
    <source>
        <dbReference type="Proteomes" id="UP001286313"/>
    </source>
</evidence>
<sequence length="113" mass="13018">MADSNYLKNAVTIRSFTSNDVDRLKNAQLKQTLATLINETKETEPSNTVLFAELQSMKQSLRELTTTKQHLANLSERMNDAYIIVHQQQLFQVALDNKDCKVEPYLDWSLRIS</sequence>
<accession>A0AAE1BX48</accession>
<organism evidence="1 2">
    <name type="scientific">Petrolisthes cinctipes</name>
    <name type="common">Flat porcelain crab</name>
    <dbReference type="NCBI Taxonomy" id="88211"/>
    <lineage>
        <taxon>Eukaryota</taxon>
        <taxon>Metazoa</taxon>
        <taxon>Ecdysozoa</taxon>
        <taxon>Arthropoda</taxon>
        <taxon>Crustacea</taxon>
        <taxon>Multicrustacea</taxon>
        <taxon>Malacostraca</taxon>
        <taxon>Eumalacostraca</taxon>
        <taxon>Eucarida</taxon>
        <taxon>Decapoda</taxon>
        <taxon>Pleocyemata</taxon>
        <taxon>Anomura</taxon>
        <taxon>Galatheoidea</taxon>
        <taxon>Porcellanidae</taxon>
        <taxon>Petrolisthes</taxon>
    </lineage>
</organism>
<protein>
    <submittedName>
        <fullName evidence="1">Uncharacterized protein</fullName>
    </submittedName>
</protein>
<dbReference type="EMBL" id="JAWQEG010005292">
    <property type="protein sequence ID" value="KAK3858511.1"/>
    <property type="molecule type" value="Genomic_DNA"/>
</dbReference>
<comment type="caution">
    <text evidence="1">The sequence shown here is derived from an EMBL/GenBank/DDBJ whole genome shotgun (WGS) entry which is preliminary data.</text>
</comment>